<keyword evidence="4" id="KW-1185">Reference proteome</keyword>
<dbReference type="EMBL" id="JAQQWK010000014">
    <property type="protein sequence ID" value="KAK8017014.1"/>
    <property type="molecule type" value="Genomic_DNA"/>
</dbReference>
<evidence type="ECO:0000313" key="4">
    <source>
        <dbReference type="Proteomes" id="UP001444661"/>
    </source>
</evidence>
<organism evidence="3 4">
    <name type="scientific">Apiospora rasikravindrae</name>
    <dbReference type="NCBI Taxonomy" id="990691"/>
    <lineage>
        <taxon>Eukaryota</taxon>
        <taxon>Fungi</taxon>
        <taxon>Dikarya</taxon>
        <taxon>Ascomycota</taxon>
        <taxon>Pezizomycotina</taxon>
        <taxon>Sordariomycetes</taxon>
        <taxon>Xylariomycetidae</taxon>
        <taxon>Amphisphaeriales</taxon>
        <taxon>Apiosporaceae</taxon>
        <taxon>Apiospora</taxon>
    </lineage>
</organism>
<feature type="signal peptide" evidence="2">
    <location>
        <begin position="1"/>
        <end position="19"/>
    </location>
</feature>
<sequence length="154" mass="16989">MLQLALWIYWLCLVLGNRANEMVHYHEPRPELRLAELDVQRQKPLVAGSGDWLGNPSHSAILTARMRCGLGVHPRRLGVIPLGGNAPVYVLDITHQANRMPVSPLRPTAQPFVSGMSQKQQQQQQQPPGSAQAAHTPPMPDHSHDGPVPAPYQP</sequence>
<name>A0ABR1RR37_9PEZI</name>
<proteinExistence type="predicted"/>
<evidence type="ECO:0000256" key="1">
    <source>
        <dbReference type="SAM" id="MobiDB-lite"/>
    </source>
</evidence>
<feature type="region of interest" description="Disordered" evidence="1">
    <location>
        <begin position="101"/>
        <end position="154"/>
    </location>
</feature>
<protein>
    <submittedName>
        <fullName evidence="3">Uncharacterized protein</fullName>
    </submittedName>
</protein>
<reference evidence="3 4" key="1">
    <citation type="submission" date="2023-01" db="EMBL/GenBank/DDBJ databases">
        <title>Analysis of 21 Apiospora genomes using comparative genomics revels a genus with tremendous synthesis potential of carbohydrate active enzymes and secondary metabolites.</title>
        <authorList>
            <person name="Sorensen T."/>
        </authorList>
    </citation>
    <scope>NUCLEOTIDE SEQUENCE [LARGE SCALE GENOMIC DNA]</scope>
    <source>
        <strain evidence="3 4">CBS 33761</strain>
    </source>
</reference>
<gene>
    <name evidence="3" type="ORF">PG993_015203</name>
</gene>
<evidence type="ECO:0000256" key="2">
    <source>
        <dbReference type="SAM" id="SignalP"/>
    </source>
</evidence>
<comment type="caution">
    <text evidence="3">The sequence shown here is derived from an EMBL/GenBank/DDBJ whole genome shotgun (WGS) entry which is preliminary data.</text>
</comment>
<accession>A0ABR1RR37</accession>
<evidence type="ECO:0000313" key="3">
    <source>
        <dbReference type="EMBL" id="KAK8017014.1"/>
    </source>
</evidence>
<feature type="chain" id="PRO_5045948278" evidence="2">
    <location>
        <begin position="20"/>
        <end position="154"/>
    </location>
</feature>
<dbReference type="Proteomes" id="UP001444661">
    <property type="component" value="Unassembled WGS sequence"/>
</dbReference>
<keyword evidence="2" id="KW-0732">Signal</keyword>